<accession>A0A9D7ST32</accession>
<name>A0A9D7ST32_9BACT</name>
<dbReference type="Gene3D" id="3.40.50.10890">
    <property type="match status" value="1"/>
</dbReference>
<organism evidence="4 5">
    <name type="scientific">Candidatus Opimibacter skivensis</name>
    <dbReference type="NCBI Taxonomy" id="2982028"/>
    <lineage>
        <taxon>Bacteria</taxon>
        <taxon>Pseudomonadati</taxon>
        <taxon>Bacteroidota</taxon>
        <taxon>Saprospiria</taxon>
        <taxon>Saprospirales</taxon>
        <taxon>Saprospiraceae</taxon>
        <taxon>Candidatus Opimibacter</taxon>
    </lineage>
</organism>
<evidence type="ECO:0000313" key="5">
    <source>
        <dbReference type="Proteomes" id="UP000808337"/>
    </source>
</evidence>
<evidence type="ECO:0000259" key="2">
    <source>
        <dbReference type="SMART" id="SM00849"/>
    </source>
</evidence>
<dbReference type="Pfam" id="PF10996">
    <property type="entry name" value="Beta-Casp"/>
    <property type="match status" value="1"/>
</dbReference>
<dbReference type="Pfam" id="PF07521">
    <property type="entry name" value="RMMBL"/>
    <property type="match status" value="1"/>
</dbReference>
<dbReference type="SUPFAM" id="SSF56281">
    <property type="entry name" value="Metallo-hydrolase/oxidoreductase"/>
    <property type="match status" value="1"/>
</dbReference>
<dbReference type="CDD" id="cd16295">
    <property type="entry name" value="TTHA0252-CPSF-like_MBL-fold"/>
    <property type="match status" value="1"/>
</dbReference>
<dbReference type="GO" id="GO:0016787">
    <property type="term" value="F:hydrolase activity"/>
    <property type="evidence" value="ECO:0007669"/>
    <property type="project" value="UniProtKB-KW"/>
</dbReference>
<dbReference type="Proteomes" id="UP000808337">
    <property type="component" value="Unassembled WGS sequence"/>
</dbReference>
<dbReference type="InterPro" id="IPR050698">
    <property type="entry name" value="MBL"/>
</dbReference>
<dbReference type="EMBL" id="JADKGY010000006">
    <property type="protein sequence ID" value="MBK9982592.1"/>
    <property type="molecule type" value="Genomic_DNA"/>
</dbReference>
<dbReference type="SMART" id="SM00849">
    <property type="entry name" value="Lactamase_B"/>
    <property type="match status" value="1"/>
</dbReference>
<reference evidence="4 5" key="1">
    <citation type="submission" date="2020-10" db="EMBL/GenBank/DDBJ databases">
        <title>Connecting structure to function with the recovery of over 1000 high-quality activated sludge metagenome-assembled genomes encoding full-length rRNA genes using long-read sequencing.</title>
        <authorList>
            <person name="Singleton C.M."/>
            <person name="Petriglieri F."/>
            <person name="Kristensen J.M."/>
            <person name="Kirkegaard R.H."/>
            <person name="Michaelsen T.Y."/>
            <person name="Andersen M.H."/>
            <person name="Karst S.M."/>
            <person name="Dueholm M.S."/>
            <person name="Nielsen P.H."/>
            <person name="Albertsen M."/>
        </authorList>
    </citation>
    <scope>NUCLEOTIDE SEQUENCE [LARGE SCALE GENOMIC DNA]</scope>
    <source>
        <strain evidence="4">Ribe_18-Q3-R11-54_MAXAC.273</strain>
    </source>
</reference>
<dbReference type="GO" id="GO:0004521">
    <property type="term" value="F:RNA endonuclease activity"/>
    <property type="evidence" value="ECO:0007669"/>
    <property type="project" value="TreeGrafter"/>
</dbReference>
<feature type="domain" description="Beta-Casp" evidence="3">
    <location>
        <begin position="259"/>
        <end position="384"/>
    </location>
</feature>
<evidence type="ECO:0000259" key="3">
    <source>
        <dbReference type="SMART" id="SM01027"/>
    </source>
</evidence>
<keyword evidence="1" id="KW-0378">Hydrolase</keyword>
<comment type="caution">
    <text evidence="4">The sequence shown here is derived from an EMBL/GenBank/DDBJ whole genome shotgun (WGS) entry which is preliminary data.</text>
</comment>
<proteinExistence type="predicted"/>
<gene>
    <name evidence="4" type="ORF">IPP15_09220</name>
</gene>
<evidence type="ECO:0000256" key="1">
    <source>
        <dbReference type="ARBA" id="ARBA00022801"/>
    </source>
</evidence>
<dbReference type="PANTHER" id="PTHR11203:SF37">
    <property type="entry name" value="INTEGRATOR COMPLEX SUBUNIT 11"/>
    <property type="match status" value="1"/>
</dbReference>
<dbReference type="InterPro" id="IPR022712">
    <property type="entry name" value="Beta_Casp"/>
</dbReference>
<dbReference type="PANTHER" id="PTHR11203">
    <property type="entry name" value="CLEAVAGE AND POLYADENYLATION SPECIFICITY FACTOR FAMILY MEMBER"/>
    <property type="match status" value="1"/>
</dbReference>
<feature type="domain" description="Metallo-beta-lactamase" evidence="2">
    <location>
        <begin position="13"/>
        <end position="230"/>
    </location>
</feature>
<dbReference type="SMART" id="SM01027">
    <property type="entry name" value="Beta-Casp"/>
    <property type="match status" value="1"/>
</dbReference>
<protein>
    <submittedName>
        <fullName evidence="4">MBL fold metallo-hydrolase</fullName>
    </submittedName>
</protein>
<dbReference type="InterPro" id="IPR001279">
    <property type="entry name" value="Metallo-B-lactamas"/>
</dbReference>
<sequence>MNIKFCGAARHVTGSCHLLTLANGHKVLLDCGLFQGSYNEDLVANNEFLFDPSEINCVILSHAHMDHSGRLPLLVKRGFKGNIHSTHATRSLCAIMLLDGAFIQEKDAEYYNRKHQGRQGDPEFKMQEPLYTTTDVDQTMNMFMGYPYDQWQQVCPGLRVMYTDAGHILGSASVTLEIDENGKKTIFGFTGDIGRPNRPILRDPEQMPACDYLICESTYGDRKHESLPNEMGRFLEIIRHTCIDKKGKLIIPAFSIGRTQEIVYMLDQASNAHQLPPIKVYVDSPLAVNATTIFGAHPECFDNELSKYILKDDNPFGFNDLIYIRDVEQSKALNTSKEPCIIISASGMMNAGRVKHHLANNIEDNKNTILIVGYCTPDTPGGILRAGVKTIKLYGQVKTVRAQIEIMDSFSAHGDRDEMKDFIQNQKPGLKKLFLVHGEYPTQQSWRNYLTQDGFKNIEIPEKGSVVEL</sequence>
<dbReference type="Gene3D" id="3.60.15.10">
    <property type="entry name" value="Ribonuclease Z/Hydroxyacylglutathione hydrolase-like"/>
    <property type="match status" value="1"/>
</dbReference>
<dbReference type="InterPro" id="IPR036866">
    <property type="entry name" value="RibonucZ/Hydroxyglut_hydro"/>
</dbReference>
<dbReference type="InterPro" id="IPR011108">
    <property type="entry name" value="RMMBL"/>
</dbReference>
<dbReference type="AlphaFoldDB" id="A0A9D7ST32"/>
<dbReference type="Pfam" id="PF00753">
    <property type="entry name" value="Lactamase_B"/>
    <property type="match status" value="1"/>
</dbReference>
<evidence type="ECO:0000313" key="4">
    <source>
        <dbReference type="EMBL" id="MBK9982592.1"/>
    </source>
</evidence>